<dbReference type="Proteomes" id="UP001558474">
    <property type="component" value="Unassembled WGS sequence"/>
</dbReference>
<reference evidence="1 2" key="1">
    <citation type="submission" date="2024-04" db="EMBL/GenBank/DDBJ databases">
        <title>Genomic Markers of Mycobacteria.</title>
        <authorList>
            <person name="Soliman M.S."/>
            <person name="Elkholy A."/>
            <person name="Soliman N.S."/>
            <person name="Abbas A."/>
            <person name="Khayrat S."/>
            <person name="Shawky S."/>
        </authorList>
    </citation>
    <scope>NUCLEOTIDE SEQUENCE [LARGE SCALE GENOMIC DNA]</scope>
    <source>
        <strain evidence="1 2">Egy-CU-AM5</strain>
    </source>
</reference>
<evidence type="ECO:0000313" key="1">
    <source>
        <dbReference type="EMBL" id="MEX3741929.1"/>
    </source>
</evidence>
<protein>
    <submittedName>
        <fullName evidence="1">Uncharacterized protein</fullName>
    </submittedName>
</protein>
<sequence>MKGPGLSDSEDVADAIRRVITDHKSHANSEIPEFNVFGMCCMPRDSKPKPILETAHPEAVLIGADLIGQPHRPGRQPGR</sequence>
<name>A0ABV3VL58_9MYCO</name>
<dbReference type="EMBL" id="JBDLOU010000082">
    <property type="protein sequence ID" value="MEX3741929.1"/>
    <property type="molecule type" value="Genomic_DNA"/>
</dbReference>
<evidence type="ECO:0000313" key="2">
    <source>
        <dbReference type="Proteomes" id="UP001558474"/>
    </source>
</evidence>
<comment type="caution">
    <text evidence="1">The sequence shown here is derived from an EMBL/GenBank/DDBJ whole genome shotgun (WGS) entry which is preliminary data.</text>
</comment>
<organism evidence="1 2">
    <name type="scientific">Mycolicibacterium porcinum</name>
    <dbReference type="NCBI Taxonomy" id="39693"/>
    <lineage>
        <taxon>Bacteria</taxon>
        <taxon>Bacillati</taxon>
        <taxon>Actinomycetota</taxon>
        <taxon>Actinomycetes</taxon>
        <taxon>Mycobacteriales</taxon>
        <taxon>Mycobacteriaceae</taxon>
        <taxon>Mycolicibacterium</taxon>
    </lineage>
</organism>
<accession>A0ABV3VL58</accession>
<dbReference type="RefSeq" id="WP_368574132.1">
    <property type="nucleotide sequence ID" value="NZ_JBDLOU010000082.1"/>
</dbReference>
<gene>
    <name evidence="1" type="ORF">ABFW12_27225</name>
</gene>
<proteinExistence type="predicted"/>
<keyword evidence="2" id="KW-1185">Reference proteome</keyword>